<comment type="subcellular location">
    <subcellularLocation>
        <location evidence="1">Endomembrane system</location>
        <topology evidence="1">Multi-pass membrane protein</topology>
    </subcellularLocation>
</comment>
<reference evidence="8" key="2">
    <citation type="submission" date="2021-04" db="EMBL/GenBank/DDBJ databases">
        <authorList>
            <person name="Gilroy R."/>
        </authorList>
    </citation>
    <scope>NUCLEOTIDE SEQUENCE</scope>
    <source>
        <strain evidence="8">ChiBcec8-13705</strain>
    </source>
</reference>
<evidence type="ECO:0000256" key="5">
    <source>
        <dbReference type="ARBA" id="ARBA00022989"/>
    </source>
</evidence>
<dbReference type="Proteomes" id="UP000886803">
    <property type="component" value="Unassembled WGS sequence"/>
</dbReference>
<evidence type="ECO:0000256" key="7">
    <source>
        <dbReference type="SAM" id="Phobius"/>
    </source>
</evidence>
<dbReference type="InterPro" id="IPR050133">
    <property type="entry name" value="NqrDE/RnfAE_oxidrdctase"/>
</dbReference>
<reference evidence="8" key="1">
    <citation type="journal article" date="2021" name="PeerJ">
        <title>Extensive microbial diversity within the chicken gut microbiome revealed by metagenomics and culture.</title>
        <authorList>
            <person name="Gilroy R."/>
            <person name="Ravi A."/>
            <person name="Getino M."/>
            <person name="Pursley I."/>
            <person name="Horton D.L."/>
            <person name="Alikhan N.F."/>
            <person name="Baker D."/>
            <person name="Gharbi K."/>
            <person name="Hall N."/>
            <person name="Watson M."/>
            <person name="Adriaenssens E.M."/>
            <person name="Foster-Nyarko E."/>
            <person name="Jarju S."/>
            <person name="Secka A."/>
            <person name="Antonio M."/>
            <person name="Oren A."/>
            <person name="Chaudhuri R.R."/>
            <person name="La Ragione R."/>
            <person name="Hildebrand F."/>
            <person name="Pallen M.J."/>
        </authorList>
    </citation>
    <scope>NUCLEOTIDE SEQUENCE</scope>
    <source>
        <strain evidence="8">ChiBcec8-13705</strain>
    </source>
</reference>
<dbReference type="GO" id="GO:0012505">
    <property type="term" value="C:endomembrane system"/>
    <property type="evidence" value="ECO:0007669"/>
    <property type="project" value="UniProtKB-SubCell"/>
</dbReference>
<feature type="transmembrane region" description="Helical" evidence="7">
    <location>
        <begin position="156"/>
        <end position="173"/>
    </location>
</feature>
<evidence type="ECO:0000256" key="1">
    <source>
        <dbReference type="ARBA" id="ARBA00004127"/>
    </source>
</evidence>
<dbReference type="GO" id="GO:0005886">
    <property type="term" value="C:plasma membrane"/>
    <property type="evidence" value="ECO:0007669"/>
    <property type="project" value="TreeGrafter"/>
</dbReference>
<evidence type="ECO:0000256" key="3">
    <source>
        <dbReference type="ARBA" id="ARBA00022692"/>
    </source>
</evidence>
<feature type="transmembrane region" description="Helical" evidence="7">
    <location>
        <begin position="55"/>
        <end position="78"/>
    </location>
</feature>
<sequence length="211" mass="23106">MLTVSADFSVLQGVAQFISYAVLAIFAENVVFARAMGVSRLIKLVNDPEVHTWQYCVPVILVQLFSAPLGWVAMTYFFPLIRTVLPAWLPATALRPLVYLSCAAVGMAVVWLLLGLTPAVWRVPCREQLPIATCTCSVLGTMLLCANQNYDLLQSIAFGFGSGVGYLFAVLVVDEGRRRLGSKDVPAIFRGLPSWLIYIGILSLALYALME</sequence>
<proteinExistence type="predicted"/>
<comment type="caution">
    <text evidence="8">The sequence shown here is derived from an EMBL/GenBank/DDBJ whole genome shotgun (WGS) entry which is preliminary data.</text>
</comment>
<feature type="transmembrane region" description="Helical" evidence="7">
    <location>
        <begin position="194"/>
        <end position="210"/>
    </location>
</feature>
<keyword evidence="6 7" id="KW-0472">Membrane</keyword>
<evidence type="ECO:0000256" key="6">
    <source>
        <dbReference type="ARBA" id="ARBA00023136"/>
    </source>
</evidence>
<evidence type="ECO:0000256" key="4">
    <source>
        <dbReference type="ARBA" id="ARBA00022967"/>
    </source>
</evidence>
<feature type="transmembrane region" description="Helical" evidence="7">
    <location>
        <begin position="17"/>
        <end position="35"/>
    </location>
</feature>
<evidence type="ECO:0000256" key="2">
    <source>
        <dbReference type="ARBA" id="ARBA00022448"/>
    </source>
</evidence>
<feature type="transmembrane region" description="Helical" evidence="7">
    <location>
        <begin position="98"/>
        <end position="117"/>
    </location>
</feature>
<keyword evidence="2" id="KW-0813">Transport</keyword>
<evidence type="ECO:0000313" key="9">
    <source>
        <dbReference type="Proteomes" id="UP000886803"/>
    </source>
</evidence>
<keyword evidence="5 7" id="KW-1133">Transmembrane helix</keyword>
<keyword evidence="4" id="KW-1278">Translocase</keyword>
<dbReference type="PANTHER" id="PTHR30335:SF0">
    <property type="entry name" value="ION-TRANSLOCATING OXIDOREDUCTASE COMPLEX SUBUNIT A"/>
    <property type="match status" value="1"/>
</dbReference>
<accession>A0A9D2M3V6</accession>
<dbReference type="EMBL" id="DWYG01000006">
    <property type="protein sequence ID" value="HJB40961.1"/>
    <property type="molecule type" value="Genomic_DNA"/>
</dbReference>
<name>A0A9D2M3V6_9FIRM</name>
<dbReference type="AlphaFoldDB" id="A0A9D2M3V6"/>
<dbReference type="PANTHER" id="PTHR30335">
    <property type="entry name" value="INTEGRAL MEMBRANE PROTEIN OF SOXR-REDUCING COMPLEX"/>
    <property type="match status" value="1"/>
</dbReference>
<organism evidence="8 9">
    <name type="scientific">Candidatus Gemmiger avicola</name>
    <dbReference type="NCBI Taxonomy" id="2838605"/>
    <lineage>
        <taxon>Bacteria</taxon>
        <taxon>Bacillati</taxon>
        <taxon>Bacillota</taxon>
        <taxon>Clostridia</taxon>
        <taxon>Eubacteriales</taxon>
        <taxon>Gemmiger</taxon>
    </lineage>
</organism>
<evidence type="ECO:0000313" key="8">
    <source>
        <dbReference type="EMBL" id="HJB40961.1"/>
    </source>
</evidence>
<protein>
    <submittedName>
        <fullName evidence="8">NADH:ubiquinone oxidoreductase, subunit RnfA</fullName>
    </submittedName>
</protein>
<keyword evidence="3 7" id="KW-0812">Transmembrane</keyword>
<dbReference type="Pfam" id="PF02508">
    <property type="entry name" value="Rnf-Nqr"/>
    <property type="match status" value="1"/>
</dbReference>
<gene>
    <name evidence="8" type="ORF">H9945_00515</name>
</gene>
<dbReference type="InterPro" id="IPR003667">
    <property type="entry name" value="NqrDE/RnfAE"/>
</dbReference>